<dbReference type="HOGENOM" id="CLU_078890_1_0_1"/>
<evidence type="ECO:0007829" key="6">
    <source>
        <dbReference type="PeptideAtlas" id="Q2L6V7"/>
    </source>
</evidence>
<dbReference type="PANTHER" id="PTHR21453:SF28">
    <property type="entry name" value="DUF19 DOMAIN-CONTAINING PROTEIN-RELATED"/>
    <property type="match status" value="1"/>
</dbReference>
<dbReference type="InParanoid" id="Q2L6V7"/>
<dbReference type="AGR" id="WB:WBGene00020616"/>
<evidence type="ECO:0000256" key="1">
    <source>
        <dbReference type="SAM" id="SignalP"/>
    </source>
</evidence>
<dbReference type="KEGG" id="cel:CELE_T20D4.10"/>
<keyword evidence="1" id="KW-0732">Signal</keyword>
<dbReference type="STRING" id="6239.T20D4.10.1"/>
<gene>
    <name evidence="3" type="ORF">CELE_T20D4.10</name>
    <name evidence="3 5" type="ORF">T20D4.10</name>
</gene>
<dbReference type="eggNOG" id="ENOG502THJ5">
    <property type="taxonomic scope" value="Eukaryota"/>
</dbReference>
<reference evidence="3 4" key="1">
    <citation type="journal article" date="1998" name="Science">
        <title>Genome sequence of the nematode C. elegans: a platform for investigating biology.</title>
        <authorList>
            <consortium name="The C. elegans sequencing consortium"/>
            <person name="Sulson J.E."/>
            <person name="Waterston R."/>
        </authorList>
    </citation>
    <scope>NUCLEOTIDE SEQUENCE [LARGE SCALE GENOMIC DNA]</scope>
    <source>
        <strain evidence="3 4">Bristol N2</strain>
    </source>
</reference>
<keyword evidence="4" id="KW-1185">Reference proteome</keyword>
<dbReference type="UCSC" id="T20D4.10">
    <property type="organism name" value="c. elegans"/>
</dbReference>
<dbReference type="InterPro" id="IPR016638">
    <property type="entry name" value="UPF0376"/>
</dbReference>
<dbReference type="PaxDb" id="6239-T20D4.10"/>
<dbReference type="InterPro" id="IPR002542">
    <property type="entry name" value="T20D4.11-like_dom"/>
</dbReference>
<name>Q2L6V7_CAEEL</name>
<dbReference type="Pfam" id="PF01579">
    <property type="entry name" value="DUF19"/>
    <property type="match status" value="1"/>
</dbReference>
<dbReference type="RefSeq" id="NP_503951.2">
    <property type="nucleotide sequence ID" value="NM_071550.2"/>
</dbReference>
<evidence type="ECO:0000313" key="3">
    <source>
        <dbReference type="EMBL" id="CCD62939.1"/>
    </source>
</evidence>
<evidence type="ECO:0000313" key="4">
    <source>
        <dbReference type="Proteomes" id="UP000001940"/>
    </source>
</evidence>
<feature type="chain" id="PRO_5004212164" evidence="1">
    <location>
        <begin position="24"/>
        <end position="201"/>
    </location>
</feature>
<dbReference type="Bgee" id="WBGene00020616">
    <property type="expression patterns" value="Expressed in larva and 1 other cell type or tissue"/>
</dbReference>
<proteinExistence type="evidence at protein level"/>
<organism evidence="3 4">
    <name type="scientific">Caenorhabditis elegans</name>
    <dbReference type="NCBI Taxonomy" id="6239"/>
    <lineage>
        <taxon>Eukaryota</taxon>
        <taxon>Metazoa</taxon>
        <taxon>Ecdysozoa</taxon>
        <taxon>Nematoda</taxon>
        <taxon>Chromadorea</taxon>
        <taxon>Rhabditida</taxon>
        <taxon>Rhabditina</taxon>
        <taxon>Rhabditomorpha</taxon>
        <taxon>Rhabditoidea</taxon>
        <taxon>Rhabditidae</taxon>
        <taxon>Peloderinae</taxon>
        <taxon>Caenorhabditis</taxon>
    </lineage>
</organism>
<evidence type="ECO:0000259" key="2">
    <source>
        <dbReference type="Pfam" id="PF01579"/>
    </source>
</evidence>
<dbReference type="PANTHER" id="PTHR21453">
    <property type="entry name" value="DUF19 DOMAIN-CONTAINING PROTEIN-RELATED-RELATED"/>
    <property type="match status" value="1"/>
</dbReference>
<dbReference type="GeneID" id="188646"/>
<feature type="domain" description="T20D4.11-like" evidence="2">
    <location>
        <begin position="31"/>
        <end position="196"/>
    </location>
</feature>
<evidence type="ECO:0000313" key="5">
    <source>
        <dbReference type="WormBase" id="T20D4.10"/>
    </source>
</evidence>
<dbReference type="Proteomes" id="UP000001940">
    <property type="component" value="Chromosome V"/>
</dbReference>
<dbReference type="EMBL" id="BX284605">
    <property type="protein sequence ID" value="CCD62939.1"/>
    <property type="molecule type" value="Genomic_DNA"/>
</dbReference>
<dbReference type="OrthoDB" id="5804752at2759"/>
<dbReference type="WormBase" id="T20D4.10">
    <property type="protein sequence ID" value="CE39630"/>
    <property type="gene ID" value="WBGene00020616"/>
</dbReference>
<dbReference type="AlphaFoldDB" id="Q2L6V7"/>
<protein>
    <submittedName>
        <fullName evidence="3">T20D4.11-like domain-containing protein</fullName>
    </submittedName>
</protein>
<dbReference type="CTD" id="188646"/>
<keyword evidence="6" id="KW-1267">Proteomics identification</keyword>
<dbReference type="PhylomeDB" id="Q2L6V7"/>
<dbReference type="PeptideAtlas" id="Q2L6V7"/>
<dbReference type="PIRSF" id="PIRSF015697">
    <property type="entry name" value="UCP015697"/>
    <property type="match status" value="1"/>
</dbReference>
<feature type="signal peptide" evidence="1">
    <location>
        <begin position="1"/>
        <end position="23"/>
    </location>
</feature>
<sequence length="201" mass="22629">MIGFLKLAIIGTVFLGVAHKAVATGAEDAGCTDGESLRAFSCIMGLSDFIKKTDNLDMNDKKELKVFKDDCHNVISCFNKIKCLGTDGEKIPEMKVVIKYCKAMDYVHDDFAACSDKLNAKKSKCFDDWDPMPDKLQDETDPIKVAKSRSETCKRYFGKDDCMMKEVKETCGQQEWDSFRKHFITIAGGFVDTTCDFSRFN</sequence>
<accession>Q2L6V7</accession>